<gene>
    <name evidence="1" type="ORF">P4447_03675</name>
</gene>
<dbReference type="Proteomes" id="UP001330749">
    <property type="component" value="Unassembled WGS sequence"/>
</dbReference>
<reference evidence="1 2" key="1">
    <citation type="submission" date="2023-03" db="EMBL/GenBank/DDBJ databases">
        <title>Bacillus Genome Sequencing.</title>
        <authorList>
            <person name="Dunlap C."/>
        </authorList>
    </citation>
    <scope>NUCLEOTIDE SEQUENCE [LARGE SCALE GENOMIC DNA]</scope>
    <source>
        <strain evidence="1 2">B-14544</strain>
    </source>
</reference>
<dbReference type="RefSeq" id="WP_327966538.1">
    <property type="nucleotide sequence ID" value="NZ_JARMQG010000037.1"/>
</dbReference>
<organism evidence="1 2">
    <name type="scientific">Bacillus xiapuensis</name>
    <dbReference type="NCBI Taxonomy" id="2014075"/>
    <lineage>
        <taxon>Bacteria</taxon>
        <taxon>Bacillati</taxon>
        <taxon>Bacillota</taxon>
        <taxon>Bacilli</taxon>
        <taxon>Bacillales</taxon>
        <taxon>Bacillaceae</taxon>
        <taxon>Bacillus</taxon>
    </lineage>
</organism>
<protein>
    <submittedName>
        <fullName evidence="1">Uncharacterized protein</fullName>
    </submittedName>
</protein>
<name>A0ABU6N621_9BACI</name>
<sequence length="55" mass="6533">MKNPESITIEELDSRIAHFEDRLNDFIITQDQVEFIQERLKELKTLKSAILPQTF</sequence>
<comment type="caution">
    <text evidence="1">The sequence shown here is derived from an EMBL/GenBank/DDBJ whole genome shotgun (WGS) entry which is preliminary data.</text>
</comment>
<proteinExistence type="predicted"/>
<evidence type="ECO:0000313" key="2">
    <source>
        <dbReference type="Proteomes" id="UP001330749"/>
    </source>
</evidence>
<dbReference type="EMBL" id="JARMQG010000037">
    <property type="protein sequence ID" value="MED3561646.1"/>
    <property type="molecule type" value="Genomic_DNA"/>
</dbReference>
<keyword evidence="2" id="KW-1185">Reference proteome</keyword>
<accession>A0ABU6N621</accession>
<evidence type="ECO:0000313" key="1">
    <source>
        <dbReference type="EMBL" id="MED3561646.1"/>
    </source>
</evidence>